<proteinExistence type="inferred from homology"/>
<organism evidence="12 13">
    <name type="scientific">Enterococcus ureasiticus</name>
    <dbReference type="NCBI Taxonomy" id="903984"/>
    <lineage>
        <taxon>Bacteria</taxon>
        <taxon>Bacillati</taxon>
        <taxon>Bacillota</taxon>
        <taxon>Bacilli</taxon>
        <taxon>Lactobacillales</taxon>
        <taxon>Enterococcaceae</taxon>
        <taxon>Enterococcus</taxon>
    </lineage>
</organism>
<comment type="catalytic activity">
    <reaction evidence="1 10">
        <text>N-(5-phospho-beta-D-ribosyl)anthranilate = 1-(2-carboxyphenylamino)-1-deoxy-D-ribulose 5-phosphate</text>
        <dbReference type="Rhea" id="RHEA:21540"/>
        <dbReference type="ChEBI" id="CHEBI:18277"/>
        <dbReference type="ChEBI" id="CHEBI:58613"/>
        <dbReference type="EC" id="5.3.1.24"/>
    </reaction>
</comment>
<comment type="similarity">
    <text evidence="3 10">Belongs to the TrpF family.</text>
</comment>
<evidence type="ECO:0000256" key="10">
    <source>
        <dbReference type="HAMAP-Rule" id="MF_00135"/>
    </source>
</evidence>
<dbReference type="HAMAP" id="MF_00135">
    <property type="entry name" value="PRAI"/>
    <property type="match status" value="1"/>
</dbReference>
<dbReference type="EMBL" id="MIJZ01000015">
    <property type="protein sequence ID" value="OEG10186.1"/>
    <property type="molecule type" value="Genomic_DNA"/>
</dbReference>
<protein>
    <recommendedName>
        <fullName evidence="5 10">N-(5'-phosphoribosyl)anthranilate isomerase</fullName>
        <shortName evidence="10">PRAI</shortName>
        <ecNumber evidence="4 10">5.3.1.24</ecNumber>
    </recommendedName>
</protein>
<evidence type="ECO:0000256" key="8">
    <source>
        <dbReference type="ARBA" id="ARBA00023141"/>
    </source>
</evidence>
<dbReference type="Proteomes" id="UP000094068">
    <property type="component" value="Unassembled WGS sequence"/>
</dbReference>
<sequence>MKVKICGLKTKEQVDVAVAHGADYLGFVFAKSIRQITPEEVKEITKNVPKEVKKVGVFVSPIQSEVEAIIQQAGLDMVQIHGDLTTENYTVPLIRAIPVNGVDQEKYIKETSAEFLLFDAPPKKFVGGNGEVFDWQQLDTSSIKNKKIIIAGGLTPENVQQAKQRFNPYAVDVSSGVETNGVKDPKKIIAFLKKAT</sequence>
<dbReference type="NCBIfam" id="NF002300">
    <property type="entry name" value="PRK01222.1-7"/>
    <property type="match status" value="1"/>
</dbReference>
<dbReference type="EC" id="5.3.1.24" evidence="4 10"/>
<dbReference type="STRING" id="903984.BCR21_12610"/>
<comment type="caution">
    <text evidence="12">The sequence shown here is derived from an EMBL/GenBank/DDBJ whole genome shotgun (WGS) entry which is preliminary data.</text>
</comment>
<accession>A0A1E5GBS8</accession>
<comment type="pathway">
    <text evidence="2 10">Amino-acid biosynthesis; L-tryptophan biosynthesis; L-tryptophan from chorismate: step 3/5.</text>
</comment>
<dbReference type="InterPro" id="IPR011060">
    <property type="entry name" value="RibuloseP-bd_barrel"/>
</dbReference>
<dbReference type="InterPro" id="IPR044643">
    <property type="entry name" value="TrpF_fam"/>
</dbReference>
<feature type="domain" description="N-(5'phosphoribosyl) anthranilate isomerase (PRAI)" evidence="11">
    <location>
        <begin position="3"/>
        <end position="193"/>
    </location>
</feature>
<dbReference type="Pfam" id="PF00697">
    <property type="entry name" value="PRAI"/>
    <property type="match status" value="1"/>
</dbReference>
<dbReference type="FunFam" id="3.20.20.70:FF:000075">
    <property type="entry name" value="Tryptophan biosynthesis protein TRP1"/>
    <property type="match status" value="1"/>
</dbReference>
<keyword evidence="8 10" id="KW-0057">Aromatic amino acid biosynthesis</keyword>
<dbReference type="RefSeq" id="WP_069646882.1">
    <property type="nucleotide sequence ID" value="NZ_MIJZ01000015.1"/>
</dbReference>
<gene>
    <name evidence="10" type="primary">trpF</name>
    <name evidence="12" type="ORF">BCR21_12610</name>
</gene>
<evidence type="ECO:0000313" key="12">
    <source>
        <dbReference type="EMBL" id="OEG10186.1"/>
    </source>
</evidence>
<evidence type="ECO:0000256" key="6">
    <source>
        <dbReference type="ARBA" id="ARBA00022605"/>
    </source>
</evidence>
<evidence type="ECO:0000256" key="9">
    <source>
        <dbReference type="ARBA" id="ARBA00023235"/>
    </source>
</evidence>
<dbReference type="UniPathway" id="UPA00035">
    <property type="reaction ID" value="UER00042"/>
</dbReference>
<evidence type="ECO:0000313" key="13">
    <source>
        <dbReference type="Proteomes" id="UP000094068"/>
    </source>
</evidence>
<dbReference type="PANTHER" id="PTHR42894">
    <property type="entry name" value="N-(5'-PHOSPHORIBOSYL)ANTHRANILATE ISOMERASE"/>
    <property type="match status" value="1"/>
</dbReference>
<evidence type="ECO:0000256" key="5">
    <source>
        <dbReference type="ARBA" id="ARBA00022272"/>
    </source>
</evidence>
<dbReference type="AlphaFoldDB" id="A0A1E5GBS8"/>
<evidence type="ECO:0000256" key="1">
    <source>
        <dbReference type="ARBA" id="ARBA00001164"/>
    </source>
</evidence>
<evidence type="ECO:0000256" key="3">
    <source>
        <dbReference type="ARBA" id="ARBA00007571"/>
    </source>
</evidence>
<keyword evidence="13" id="KW-1185">Reference proteome</keyword>
<evidence type="ECO:0000259" key="11">
    <source>
        <dbReference type="Pfam" id="PF00697"/>
    </source>
</evidence>
<evidence type="ECO:0000256" key="2">
    <source>
        <dbReference type="ARBA" id="ARBA00004664"/>
    </source>
</evidence>
<keyword evidence="9 10" id="KW-0413">Isomerase</keyword>
<evidence type="ECO:0000256" key="4">
    <source>
        <dbReference type="ARBA" id="ARBA00012572"/>
    </source>
</evidence>
<dbReference type="InterPro" id="IPR013785">
    <property type="entry name" value="Aldolase_TIM"/>
</dbReference>
<dbReference type="SUPFAM" id="SSF51366">
    <property type="entry name" value="Ribulose-phoshate binding barrel"/>
    <property type="match status" value="1"/>
</dbReference>
<evidence type="ECO:0000256" key="7">
    <source>
        <dbReference type="ARBA" id="ARBA00022822"/>
    </source>
</evidence>
<dbReference type="PANTHER" id="PTHR42894:SF1">
    <property type="entry name" value="N-(5'-PHOSPHORIBOSYL)ANTHRANILATE ISOMERASE"/>
    <property type="match status" value="1"/>
</dbReference>
<dbReference type="OrthoDB" id="9786954at2"/>
<keyword evidence="7 10" id="KW-0822">Tryptophan biosynthesis</keyword>
<dbReference type="CDD" id="cd00405">
    <property type="entry name" value="PRAI"/>
    <property type="match status" value="1"/>
</dbReference>
<dbReference type="InterPro" id="IPR001240">
    <property type="entry name" value="PRAI_dom"/>
</dbReference>
<dbReference type="Gene3D" id="3.20.20.70">
    <property type="entry name" value="Aldolase class I"/>
    <property type="match status" value="1"/>
</dbReference>
<keyword evidence="6 10" id="KW-0028">Amino-acid biosynthesis</keyword>
<name>A0A1E5GBS8_9ENTE</name>
<reference evidence="13" key="1">
    <citation type="submission" date="2016-09" db="EMBL/GenBank/DDBJ databases">
        <authorList>
            <person name="Gulvik C.A."/>
        </authorList>
    </citation>
    <scope>NUCLEOTIDE SEQUENCE [LARGE SCALE GENOMIC DNA]</scope>
    <source>
        <strain evidence="13">DSM 23328</strain>
    </source>
</reference>
<dbReference type="GO" id="GO:0000162">
    <property type="term" value="P:L-tryptophan biosynthetic process"/>
    <property type="evidence" value="ECO:0007669"/>
    <property type="project" value="UniProtKB-UniRule"/>
</dbReference>
<dbReference type="GO" id="GO:0004640">
    <property type="term" value="F:phosphoribosylanthranilate isomerase activity"/>
    <property type="evidence" value="ECO:0007669"/>
    <property type="project" value="UniProtKB-UniRule"/>
</dbReference>